<feature type="region of interest" description="Disordered" evidence="1">
    <location>
        <begin position="1"/>
        <end position="36"/>
    </location>
</feature>
<organism evidence="2 3">
    <name type="scientific">Anabarilius grahami</name>
    <name type="common">Kanglang fish</name>
    <name type="synonym">Barilius grahami</name>
    <dbReference type="NCBI Taxonomy" id="495550"/>
    <lineage>
        <taxon>Eukaryota</taxon>
        <taxon>Metazoa</taxon>
        <taxon>Chordata</taxon>
        <taxon>Craniata</taxon>
        <taxon>Vertebrata</taxon>
        <taxon>Euteleostomi</taxon>
        <taxon>Actinopterygii</taxon>
        <taxon>Neopterygii</taxon>
        <taxon>Teleostei</taxon>
        <taxon>Ostariophysi</taxon>
        <taxon>Cypriniformes</taxon>
        <taxon>Xenocyprididae</taxon>
        <taxon>Xenocypridinae</taxon>
        <taxon>Xenocypridinae incertae sedis</taxon>
        <taxon>Anabarilius</taxon>
    </lineage>
</organism>
<evidence type="ECO:0000256" key="1">
    <source>
        <dbReference type="SAM" id="MobiDB-lite"/>
    </source>
</evidence>
<comment type="caution">
    <text evidence="2">The sequence shown here is derived from an EMBL/GenBank/DDBJ whole genome shotgun (WGS) entry which is preliminary data.</text>
</comment>
<evidence type="ECO:0000313" key="2">
    <source>
        <dbReference type="EMBL" id="ROL52466.1"/>
    </source>
</evidence>
<accession>A0A3N0Z1P9</accession>
<reference evidence="2 3" key="1">
    <citation type="submission" date="2018-10" db="EMBL/GenBank/DDBJ databases">
        <title>Genome assembly for a Yunnan-Guizhou Plateau 3E fish, Anabarilius grahami (Regan), and its evolutionary and genetic applications.</title>
        <authorList>
            <person name="Jiang W."/>
        </authorList>
    </citation>
    <scope>NUCLEOTIDE SEQUENCE [LARGE SCALE GENOMIC DNA]</scope>
    <source>
        <strain evidence="2">AG-KIZ</strain>
        <tissue evidence="2">Muscle</tissue>
    </source>
</reference>
<dbReference type="AlphaFoldDB" id="A0A3N0Z1P9"/>
<dbReference type="EMBL" id="RJVU01015592">
    <property type="protein sequence ID" value="ROL52466.1"/>
    <property type="molecule type" value="Genomic_DNA"/>
</dbReference>
<proteinExistence type="predicted"/>
<dbReference type="Proteomes" id="UP000281406">
    <property type="component" value="Unassembled WGS sequence"/>
</dbReference>
<sequence>MAALMWVKGTPVSGLSRSDRRSALPQGLHDPHGCQKRTGGFQEPHCYLQPPLTSQNIRKCHFHLTRLHHAQVEKTGVLVLC</sequence>
<evidence type="ECO:0000313" key="3">
    <source>
        <dbReference type="Proteomes" id="UP000281406"/>
    </source>
</evidence>
<name>A0A3N0Z1P9_ANAGA</name>
<protein>
    <submittedName>
        <fullName evidence="2">Uncharacterized protein</fullName>
    </submittedName>
</protein>
<gene>
    <name evidence="2" type="ORF">DPX16_6150</name>
</gene>
<keyword evidence="3" id="KW-1185">Reference proteome</keyword>